<dbReference type="EMBL" id="CM043016">
    <property type="protein sequence ID" value="KAI4466879.1"/>
    <property type="molecule type" value="Genomic_DNA"/>
</dbReference>
<protein>
    <submittedName>
        <fullName evidence="1">Uncharacterized protein</fullName>
    </submittedName>
</protein>
<reference evidence="1" key="1">
    <citation type="submission" date="2022-04" db="EMBL/GenBank/DDBJ databases">
        <title>Chromosome-scale genome assembly of Holotrichia oblita Faldermann.</title>
        <authorList>
            <person name="Rongchong L."/>
        </authorList>
    </citation>
    <scope>NUCLEOTIDE SEQUENCE</scope>
    <source>
        <strain evidence="1">81SQS9</strain>
    </source>
</reference>
<dbReference type="Proteomes" id="UP001056778">
    <property type="component" value="Chromosome 2"/>
</dbReference>
<proteinExistence type="predicted"/>
<evidence type="ECO:0000313" key="1">
    <source>
        <dbReference type="EMBL" id="KAI4466879.1"/>
    </source>
</evidence>
<evidence type="ECO:0000313" key="2">
    <source>
        <dbReference type="Proteomes" id="UP001056778"/>
    </source>
</evidence>
<comment type="caution">
    <text evidence="1">The sequence shown here is derived from an EMBL/GenBank/DDBJ whole genome shotgun (WGS) entry which is preliminary data.</text>
</comment>
<organism evidence="1 2">
    <name type="scientific">Holotrichia oblita</name>
    <name type="common">Chafer beetle</name>
    <dbReference type="NCBI Taxonomy" id="644536"/>
    <lineage>
        <taxon>Eukaryota</taxon>
        <taxon>Metazoa</taxon>
        <taxon>Ecdysozoa</taxon>
        <taxon>Arthropoda</taxon>
        <taxon>Hexapoda</taxon>
        <taxon>Insecta</taxon>
        <taxon>Pterygota</taxon>
        <taxon>Neoptera</taxon>
        <taxon>Endopterygota</taxon>
        <taxon>Coleoptera</taxon>
        <taxon>Polyphaga</taxon>
        <taxon>Scarabaeiformia</taxon>
        <taxon>Scarabaeidae</taxon>
        <taxon>Melolonthinae</taxon>
        <taxon>Holotrichia</taxon>
    </lineage>
</organism>
<name>A0ACB9TJK6_HOLOL</name>
<sequence length="290" mass="32633">MVRYNSREKHRKRKSIHKLKTLTTNHKFRKNNGLCTKNVHSKRVTRSCTSTGITGTSSSVYRVIEQDSDEEAPPTNVCTENNSNLEDNFVDIIPTPLNGSHDMYINMIEMPNNINNSNAITMNGNNNNNSNNVVTLRNEDYTSTSSAGHSHSVKCDSGGEDDEYSAEFASYINENGYSNDTNRNNNNNSSYSDSDQDYNYTPVKKRRRNHSEIDSGFATGSCSSNNSYAKRSLRSNSSVTRTTIATSYNNNNNNNDHSSDDDCHYEKFKKRVKKARVNIRKQIGGDSDSN</sequence>
<accession>A0ACB9TJK6</accession>
<keyword evidence="2" id="KW-1185">Reference proteome</keyword>
<gene>
    <name evidence="1" type="ORF">MML48_2g00016013</name>
</gene>